<dbReference type="InterPro" id="IPR013249">
    <property type="entry name" value="RNA_pol_sigma70_r4_t2"/>
</dbReference>
<dbReference type="InterPro" id="IPR014284">
    <property type="entry name" value="RNA_pol_sigma-70_dom"/>
</dbReference>
<accession>A0ABT1XE39</accession>
<keyword evidence="2" id="KW-0805">Transcription regulation</keyword>
<dbReference type="Pfam" id="PF08281">
    <property type="entry name" value="Sigma70_r4_2"/>
    <property type="match status" value="1"/>
</dbReference>
<evidence type="ECO:0000313" key="7">
    <source>
        <dbReference type="EMBL" id="MCR2745551.1"/>
    </source>
</evidence>
<comment type="caution">
    <text evidence="7">The sequence shown here is derived from an EMBL/GenBank/DDBJ whole genome shotgun (WGS) entry which is preliminary data.</text>
</comment>
<dbReference type="InterPro" id="IPR007627">
    <property type="entry name" value="RNA_pol_sigma70_r2"/>
</dbReference>
<evidence type="ECO:0000256" key="3">
    <source>
        <dbReference type="ARBA" id="ARBA00023082"/>
    </source>
</evidence>
<dbReference type="InterPro" id="IPR013325">
    <property type="entry name" value="RNA_pol_sigma_r2"/>
</dbReference>
<dbReference type="PANTHER" id="PTHR43133:SF63">
    <property type="entry name" value="RNA POLYMERASE SIGMA FACTOR FECI-RELATED"/>
    <property type="match status" value="1"/>
</dbReference>
<dbReference type="InterPro" id="IPR039425">
    <property type="entry name" value="RNA_pol_sigma-70-like"/>
</dbReference>
<protein>
    <submittedName>
        <fullName evidence="7">RNA polymerase sigma factor</fullName>
    </submittedName>
</protein>
<sequence length="167" mass="19323">MFEKHYRELKHFLLNRLRDHDLAADAAQECFSRAVAMQHEGAAVLDPRALLFKIANNWLIDEHRKQSSRPELMSLEEEQKHGYLPSATQHVDPEQIASANQQLDKLLTIINELPPRCREAFILFKFDGLSYQEIAQRMHISPRTVEMQLRIAMAACIKGLEYSNLPD</sequence>
<name>A0ABT1XE39_9BURK</name>
<evidence type="ECO:0000313" key="8">
    <source>
        <dbReference type="Proteomes" id="UP001165267"/>
    </source>
</evidence>
<reference evidence="7" key="1">
    <citation type="submission" date="2022-07" db="EMBL/GenBank/DDBJ databases">
        <authorList>
            <person name="Xamxidin M."/>
        </authorList>
    </citation>
    <scope>NUCLEOTIDE SEQUENCE</scope>
    <source>
        <strain evidence="7">YS8-69</strain>
    </source>
</reference>
<dbReference type="Pfam" id="PF04542">
    <property type="entry name" value="Sigma70_r2"/>
    <property type="match status" value="1"/>
</dbReference>
<keyword evidence="8" id="KW-1185">Reference proteome</keyword>
<dbReference type="PANTHER" id="PTHR43133">
    <property type="entry name" value="RNA POLYMERASE ECF-TYPE SIGMA FACTO"/>
    <property type="match status" value="1"/>
</dbReference>
<dbReference type="SUPFAM" id="SSF88946">
    <property type="entry name" value="Sigma2 domain of RNA polymerase sigma factors"/>
    <property type="match status" value="1"/>
</dbReference>
<proteinExistence type="inferred from homology"/>
<dbReference type="NCBIfam" id="TIGR02937">
    <property type="entry name" value="sigma70-ECF"/>
    <property type="match status" value="1"/>
</dbReference>
<feature type="domain" description="RNA polymerase sigma factor 70 region 4 type 2" evidence="6">
    <location>
        <begin position="104"/>
        <end position="156"/>
    </location>
</feature>
<evidence type="ECO:0000259" key="6">
    <source>
        <dbReference type="Pfam" id="PF08281"/>
    </source>
</evidence>
<evidence type="ECO:0000259" key="5">
    <source>
        <dbReference type="Pfam" id="PF04542"/>
    </source>
</evidence>
<dbReference type="Gene3D" id="1.10.1740.10">
    <property type="match status" value="1"/>
</dbReference>
<dbReference type="Proteomes" id="UP001165267">
    <property type="component" value="Unassembled WGS sequence"/>
</dbReference>
<keyword evidence="3" id="KW-0731">Sigma factor</keyword>
<dbReference type="Gene3D" id="1.10.10.10">
    <property type="entry name" value="Winged helix-like DNA-binding domain superfamily/Winged helix DNA-binding domain"/>
    <property type="match status" value="1"/>
</dbReference>
<evidence type="ECO:0000256" key="1">
    <source>
        <dbReference type="ARBA" id="ARBA00010641"/>
    </source>
</evidence>
<evidence type="ECO:0000256" key="4">
    <source>
        <dbReference type="ARBA" id="ARBA00023163"/>
    </source>
</evidence>
<dbReference type="SUPFAM" id="SSF88659">
    <property type="entry name" value="Sigma3 and sigma4 domains of RNA polymerase sigma factors"/>
    <property type="match status" value="1"/>
</dbReference>
<dbReference type="InterPro" id="IPR036388">
    <property type="entry name" value="WH-like_DNA-bd_sf"/>
</dbReference>
<dbReference type="CDD" id="cd06171">
    <property type="entry name" value="Sigma70_r4"/>
    <property type="match status" value="1"/>
</dbReference>
<comment type="similarity">
    <text evidence="1">Belongs to the sigma-70 factor family. ECF subfamily.</text>
</comment>
<dbReference type="RefSeq" id="WP_257510798.1">
    <property type="nucleotide sequence ID" value="NZ_JANKHG010000014.1"/>
</dbReference>
<dbReference type="InterPro" id="IPR013324">
    <property type="entry name" value="RNA_pol_sigma_r3/r4-like"/>
</dbReference>
<organism evidence="7 8">
    <name type="scientific">Limnobacter parvus</name>
    <dbReference type="NCBI Taxonomy" id="2939690"/>
    <lineage>
        <taxon>Bacteria</taxon>
        <taxon>Pseudomonadati</taxon>
        <taxon>Pseudomonadota</taxon>
        <taxon>Betaproteobacteria</taxon>
        <taxon>Burkholderiales</taxon>
        <taxon>Burkholderiaceae</taxon>
        <taxon>Limnobacter</taxon>
    </lineage>
</organism>
<evidence type="ECO:0000256" key="2">
    <source>
        <dbReference type="ARBA" id="ARBA00023015"/>
    </source>
</evidence>
<dbReference type="EMBL" id="JANKHG010000014">
    <property type="protein sequence ID" value="MCR2745551.1"/>
    <property type="molecule type" value="Genomic_DNA"/>
</dbReference>
<gene>
    <name evidence="7" type="ORF">NSP04_02685</name>
</gene>
<feature type="domain" description="RNA polymerase sigma-70 region 2" evidence="5">
    <location>
        <begin position="1"/>
        <end position="68"/>
    </location>
</feature>
<keyword evidence="4" id="KW-0804">Transcription</keyword>